<reference evidence="2" key="1">
    <citation type="submission" date="2020-02" db="EMBL/GenBank/DDBJ databases">
        <authorList>
            <person name="Meier V. D."/>
        </authorList>
    </citation>
    <scope>NUCLEOTIDE SEQUENCE</scope>
    <source>
        <strain evidence="2">AVDCRST_MAG33</strain>
    </source>
</reference>
<evidence type="ECO:0000256" key="1">
    <source>
        <dbReference type="SAM" id="MobiDB-lite"/>
    </source>
</evidence>
<feature type="compositionally biased region" description="Low complexity" evidence="1">
    <location>
        <begin position="41"/>
        <end position="50"/>
    </location>
</feature>
<dbReference type="EMBL" id="CADCWK010000009">
    <property type="protein sequence ID" value="CAA9542041.1"/>
    <property type="molecule type" value="Genomic_DNA"/>
</dbReference>
<accession>A0A6J4U6L6</accession>
<dbReference type="GO" id="GO:0003677">
    <property type="term" value="F:DNA binding"/>
    <property type="evidence" value="ECO:0007669"/>
    <property type="project" value="UniProtKB-KW"/>
</dbReference>
<organism evidence="2">
    <name type="scientific">uncultured Thermomicrobiales bacterium</name>
    <dbReference type="NCBI Taxonomy" id="1645740"/>
    <lineage>
        <taxon>Bacteria</taxon>
        <taxon>Pseudomonadati</taxon>
        <taxon>Thermomicrobiota</taxon>
        <taxon>Thermomicrobia</taxon>
        <taxon>Thermomicrobiales</taxon>
        <taxon>environmental samples</taxon>
    </lineage>
</organism>
<feature type="compositionally biased region" description="Basic and acidic residues" evidence="1">
    <location>
        <begin position="140"/>
        <end position="157"/>
    </location>
</feature>
<feature type="compositionally biased region" description="Basic residues" evidence="1">
    <location>
        <begin position="24"/>
        <end position="40"/>
    </location>
</feature>
<name>A0A6J4U6L6_9BACT</name>
<gene>
    <name evidence="2" type="ORF">AVDCRST_MAG33-109</name>
</gene>
<feature type="compositionally biased region" description="Basic residues" evidence="1">
    <location>
        <begin position="87"/>
        <end position="98"/>
    </location>
</feature>
<feature type="region of interest" description="Disordered" evidence="1">
    <location>
        <begin position="1"/>
        <end position="227"/>
    </location>
</feature>
<keyword evidence="2" id="KW-0238">DNA-binding</keyword>
<feature type="non-terminal residue" evidence="2">
    <location>
        <position position="227"/>
    </location>
</feature>
<proteinExistence type="predicted"/>
<dbReference type="AlphaFoldDB" id="A0A6J4U6L6"/>
<feature type="non-terminal residue" evidence="2">
    <location>
        <position position="1"/>
    </location>
</feature>
<evidence type="ECO:0000313" key="2">
    <source>
        <dbReference type="EMBL" id="CAA9542041.1"/>
    </source>
</evidence>
<protein>
    <submittedName>
        <fullName evidence="2">DNA-binding response regulator KdpE</fullName>
    </submittedName>
</protein>
<feature type="compositionally biased region" description="Gly residues" evidence="1">
    <location>
        <begin position="108"/>
        <end position="118"/>
    </location>
</feature>
<sequence>DGGAGAGRRRRAADPPSAPDRAQRSRLRRGAGRGRFRGPRRAGAAAAGYRPTRSRHAARRWAGGRPANPRVVAGADHRPLGPGRGARQGRRAGPRRRRLPDEAVRDGGVAGPGPGGAAPDGRAGRVVGHRRRPDSRFWPPRRDAGRRRDPSDQDRVRPAPGAGDQRRQGPDPPAVAGACLGQLCRRQHPAAPGLRQLPAPQAGARPRPSPPDRNRARRRLPLPDDGV</sequence>